<evidence type="ECO:0000256" key="5">
    <source>
        <dbReference type="SAM" id="Coils"/>
    </source>
</evidence>
<dbReference type="EMBL" id="BMJH01000003">
    <property type="protein sequence ID" value="GGC74408.1"/>
    <property type="molecule type" value="Genomic_DNA"/>
</dbReference>
<keyword evidence="3" id="KW-0479">Metal-binding</keyword>
<dbReference type="InterPro" id="IPR006127">
    <property type="entry name" value="ZnuA-like"/>
</dbReference>
<dbReference type="AlphaFoldDB" id="A0A916UIN7"/>
<dbReference type="GO" id="GO:0030001">
    <property type="term" value="P:metal ion transport"/>
    <property type="evidence" value="ECO:0007669"/>
    <property type="project" value="InterPro"/>
</dbReference>
<feature type="coiled-coil region" evidence="5">
    <location>
        <begin position="11"/>
        <end position="45"/>
    </location>
</feature>
<dbReference type="InterPro" id="IPR050492">
    <property type="entry name" value="Bact_metal-bind_prot9"/>
</dbReference>
<keyword evidence="7" id="KW-1185">Reference proteome</keyword>
<evidence type="ECO:0008006" key="8">
    <source>
        <dbReference type="Google" id="ProtNLM"/>
    </source>
</evidence>
<evidence type="ECO:0000313" key="6">
    <source>
        <dbReference type="EMBL" id="GGC74408.1"/>
    </source>
</evidence>
<reference evidence="6" key="1">
    <citation type="journal article" date="2014" name="Int. J. Syst. Evol. Microbiol.">
        <title>Complete genome sequence of Corynebacterium casei LMG S-19264T (=DSM 44701T), isolated from a smear-ripened cheese.</title>
        <authorList>
            <consortium name="US DOE Joint Genome Institute (JGI-PGF)"/>
            <person name="Walter F."/>
            <person name="Albersmeier A."/>
            <person name="Kalinowski J."/>
            <person name="Ruckert C."/>
        </authorList>
    </citation>
    <scope>NUCLEOTIDE SEQUENCE</scope>
    <source>
        <strain evidence="6">CGMCC 1.15478</strain>
    </source>
</reference>
<keyword evidence="2" id="KW-0813">Transport</keyword>
<sequence length="154" mass="16712">MQLSDMNPSGADTYRANAEAFSDSIEELEDRAADIRAESAGVEVAQTEPLTEYLLDELGLIDIAPVEFTRAVEHGTDPSAAVTARFSDLLEDGEASVLVYNSTRESPTTQIMRDLAEENNIPVVAVAESIPAGMDYLEWMHSVLDDFESVLSGV</sequence>
<dbReference type="Pfam" id="PF01297">
    <property type="entry name" value="ZnuA"/>
    <property type="match status" value="1"/>
</dbReference>
<evidence type="ECO:0000256" key="4">
    <source>
        <dbReference type="ARBA" id="ARBA00022729"/>
    </source>
</evidence>
<evidence type="ECO:0000256" key="2">
    <source>
        <dbReference type="ARBA" id="ARBA00022448"/>
    </source>
</evidence>
<evidence type="ECO:0000256" key="1">
    <source>
        <dbReference type="ARBA" id="ARBA00004196"/>
    </source>
</evidence>
<evidence type="ECO:0000256" key="3">
    <source>
        <dbReference type="ARBA" id="ARBA00022723"/>
    </source>
</evidence>
<dbReference type="GO" id="GO:0030313">
    <property type="term" value="C:cell envelope"/>
    <property type="evidence" value="ECO:0007669"/>
    <property type="project" value="UniProtKB-SubCell"/>
</dbReference>
<dbReference type="PANTHER" id="PTHR42953">
    <property type="entry name" value="HIGH-AFFINITY ZINC UPTAKE SYSTEM PROTEIN ZNUA-RELATED"/>
    <property type="match status" value="1"/>
</dbReference>
<proteinExistence type="predicted"/>
<comment type="caution">
    <text evidence="6">The sequence shown here is derived from an EMBL/GenBank/DDBJ whole genome shotgun (WGS) entry which is preliminary data.</text>
</comment>
<keyword evidence="4" id="KW-0732">Signal</keyword>
<dbReference type="Proteomes" id="UP000641514">
    <property type="component" value="Unassembled WGS sequence"/>
</dbReference>
<dbReference type="GO" id="GO:0046872">
    <property type="term" value="F:metal ion binding"/>
    <property type="evidence" value="ECO:0007669"/>
    <property type="project" value="UniProtKB-KW"/>
</dbReference>
<accession>A0A916UIN7</accession>
<keyword evidence="5" id="KW-0175">Coiled coil</keyword>
<dbReference type="Gene3D" id="3.40.50.1980">
    <property type="entry name" value="Nitrogenase molybdenum iron protein domain"/>
    <property type="match status" value="1"/>
</dbReference>
<protein>
    <recommendedName>
        <fullName evidence="8">ABC transporter substrate-binding protein</fullName>
    </recommendedName>
</protein>
<dbReference type="PANTHER" id="PTHR42953:SF1">
    <property type="entry name" value="METAL-BINDING PROTEIN HI_0362-RELATED"/>
    <property type="match status" value="1"/>
</dbReference>
<dbReference type="SUPFAM" id="SSF53807">
    <property type="entry name" value="Helical backbone' metal receptor"/>
    <property type="match status" value="1"/>
</dbReference>
<evidence type="ECO:0000313" key="7">
    <source>
        <dbReference type="Proteomes" id="UP000641514"/>
    </source>
</evidence>
<gene>
    <name evidence="6" type="ORF">GCM10011410_29620</name>
</gene>
<reference evidence="6" key="2">
    <citation type="submission" date="2020-09" db="EMBL/GenBank/DDBJ databases">
        <authorList>
            <person name="Sun Q."/>
            <person name="Zhou Y."/>
        </authorList>
    </citation>
    <scope>NUCLEOTIDE SEQUENCE</scope>
    <source>
        <strain evidence="6">CGMCC 1.15478</strain>
    </source>
</reference>
<comment type="subcellular location">
    <subcellularLocation>
        <location evidence="1">Cell envelope</location>
    </subcellularLocation>
</comment>
<organism evidence="6 7">
    <name type="scientific">Hoyosella rhizosphaerae</name>
    <dbReference type="NCBI Taxonomy" id="1755582"/>
    <lineage>
        <taxon>Bacteria</taxon>
        <taxon>Bacillati</taxon>
        <taxon>Actinomycetota</taxon>
        <taxon>Actinomycetes</taxon>
        <taxon>Mycobacteriales</taxon>
        <taxon>Hoyosellaceae</taxon>
        <taxon>Hoyosella</taxon>
    </lineage>
</organism>
<name>A0A916UIN7_9ACTN</name>